<proteinExistence type="predicted"/>
<name>A0A1E5VKI4_9POAL</name>
<keyword evidence="2" id="KW-1185">Reference proteome</keyword>
<gene>
    <name evidence="1" type="ORF">BAE44_0013356</name>
</gene>
<dbReference type="EMBL" id="LWDX02036815">
    <property type="protein sequence ID" value="OEL25625.1"/>
    <property type="molecule type" value="Genomic_DNA"/>
</dbReference>
<feature type="non-terminal residue" evidence="1">
    <location>
        <position position="1"/>
    </location>
</feature>
<reference evidence="1 2" key="1">
    <citation type="submission" date="2016-09" db="EMBL/GenBank/DDBJ databases">
        <title>The draft genome of Dichanthelium oligosanthes: A C3 panicoid grass species.</title>
        <authorList>
            <person name="Studer A.J."/>
            <person name="Schnable J.C."/>
            <person name="Brutnell T.P."/>
        </authorList>
    </citation>
    <scope>NUCLEOTIDE SEQUENCE [LARGE SCALE GENOMIC DNA]</scope>
    <source>
        <strain evidence="2">cv. Kellogg 1175</strain>
        <tissue evidence="1">Leaf</tissue>
    </source>
</reference>
<evidence type="ECO:0000313" key="1">
    <source>
        <dbReference type="EMBL" id="OEL25625.1"/>
    </source>
</evidence>
<accession>A0A1E5VKI4</accession>
<comment type="caution">
    <text evidence="1">The sequence shown here is derived from an EMBL/GenBank/DDBJ whole genome shotgun (WGS) entry which is preliminary data.</text>
</comment>
<evidence type="ECO:0000313" key="2">
    <source>
        <dbReference type="Proteomes" id="UP000095767"/>
    </source>
</evidence>
<dbReference type="Proteomes" id="UP000095767">
    <property type="component" value="Unassembled WGS sequence"/>
</dbReference>
<organism evidence="1 2">
    <name type="scientific">Dichanthelium oligosanthes</name>
    <dbReference type="NCBI Taxonomy" id="888268"/>
    <lineage>
        <taxon>Eukaryota</taxon>
        <taxon>Viridiplantae</taxon>
        <taxon>Streptophyta</taxon>
        <taxon>Embryophyta</taxon>
        <taxon>Tracheophyta</taxon>
        <taxon>Spermatophyta</taxon>
        <taxon>Magnoliopsida</taxon>
        <taxon>Liliopsida</taxon>
        <taxon>Poales</taxon>
        <taxon>Poaceae</taxon>
        <taxon>PACMAD clade</taxon>
        <taxon>Panicoideae</taxon>
        <taxon>Panicodae</taxon>
        <taxon>Paniceae</taxon>
        <taxon>Dichantheliinae</taxon>
        <taxon>Dichanthelium</taxon>
    </lineage>
</organism>
<dbReference type="AlphaFoldDB" id="A0A1E5VKI4"/>
<sequence length="39" mass="4160">LGSVILAVTYEGSNRFLQVRLVGSILKSAEFSRCGACTL</sequence>
<protein>
    <submittedName>
        <fullName evidence="1">Uncharacterized protein</fullName>
    </submittedName>
</protein>